<feature type="non-terminal residue" evidence="1">
    <location>
        <position position="89"/>
    </location>
</feature>
<comment type="caution">
    <text evidence="1">The sequence shown here is derived from an EMBL/GenBank/DDBJ whole genome shotgun (WGS) entry which is preliminary data.</text>
</comment>
<dbReference type="SUPFAM" id="SSF56219">
    <property type="entry name" value="DNase I-like"/>
    <property type="match status" value="1"/>
</dbReference>
<keyword evidence="2" id="KW-1185">Reference proteome</keyword>
<dbReference type="EMBL" id="LXQA010183102">
    <property type="protein sequence ID" value="MCI30911.1"/>
    <property type="molecule type" value="Genomic_DNA"/>
</dbReference>
<name>A0A392R2W0_9FABA</name>
<accession>A0A392R2W0</accession>
<keyword evidence="1" id="KW-0540">Nuclease</keyword>
<reference evidence="1 2" key="1">
    <citation type="journal article" date="2018" name="Front. Plant Sci.">
        <title>Red Clover (Trifolium pratense) and Zigzag Clover (T. medium) - A Picture of Genomic Similarities and Differences.</title>
        <authorList>
            <person name="Dluhosova J."/>
            <person name="Istvanek J."/>
            <person name="Nedelnik J."/>
            <person name="Repkova J."/>
        </authorList>
    </citation>
    <scope>NUCLEOTIDE SEQUENCE [LARGE SCALE GENOMIC DNA]</scope>
    <source>
        <strain evidence="2">cv. 10/8</strain>
        <tissue evidence="1">Leaf</tissue>
    </source>
</reference>
<protein>
    <submittedName>
        <fullName evidence="1">Endonuclease/exonuclease/phosphatase family protein</fullName>
    </submittedName>
</protein>
<sequence length="89" mass="10175">MPLGLGRRGGVELGWSGRKFTWYRGDGVAMSRLDRFLITEEWSLSFPNCIQTALPRTLSDHCPITLCIDEQNWGPRPLRMLKVWTDIPG</sequence>
<evidence type="ECO:0000313" key="2">
    <source>
        <dbReference type="Proteomes" id="UP000265520"/>
    </source>
</evidence>
<dbReference type="Proteomes" id="UP000265520">
    <property type="component" value="Unassembled WGS sequence"/>
</dbReference>
<keyword evidence="1" id="KW-0255">Endonuclease</keyword>
<dbReference type="Gene3D" id="3.60.10.10">
    <property type="entry name" value="Endonuclease/exonuclease/phosphatase"/>
    <property type="match status" value="1"/>
</dbReference>
<evidence type="ECO:0000313" key="1">
    <source>
        <dbReference type="EMBL" id="MCI30911.1"/>
    </source>
</evidence>
<dbReference type="GO" id="GO:0004527">
    <property type="term" value="F:exonuclease activity"/>
    <property type="evidence" value="ECO:0007669"/>
    <property type="project" value="UniProtKB-KW"/>
</dbReference>
<dbReference type="AlphaFoldDB" id="A0A392R2W0"/>
<dbReference type="GO" id="GO:0004519">
    <property type="term" value="F:endonuclease activity"/>
    <property type="evidence" value="ECO:0007669"/>
    <property type="project" value="UniProtKB-KW"/>
</dbReference>
<dbReference type="PANTHER" id="PTHR33710:SF64">
    <property type="entry name" value="ENDONUCLEASE_EXONUCLEASE_PHOSPHATASE DOMAIN-CONTAINING PROTEIN"/>
    <property type="match status" value="1"/>
</dbReference>
<dbReference type="InterPro" id="IPR036691">
    <property type="entry name" value="Endo/exonu/phosph_ase_sf"/>
</dbReference>
<keyword evidence="1" id="KW-0269">Exonuclease</keyword>
<dbReference type="PANTHER" id="PTHR33710">
    <property type="entry name" value="BNAC02G09200D PROTEIN"/>
    <property type="match status" value="1"/>
</dbReference>
<proteinExistence type="predicted"/>
<keyword evidence="1" id="KW-0378">Hydrolase</keyword>
<organism evidence="1 2">
    <name type="scientific">Trifolium medium</name>
    <dbReference type="NCBI Taxonomy" id="97028"/>
    <lineage>
        <taxon>Eukaryota</taxon>
        <taxon>Viridiplantae</taxon>
        <taxon>Streptophyta</taxon>
        <taxon>Embryophyta</taxon>
        <taxon>Tracheophyta</taxon>
        <taxon>Spermatophyta</taxon>
        <taxon>Magnoliopsida</taxon>
        <taxon>eudicotyledons</taxon>
        <taxon>Gunneridae</taxon>
        <taxon>Pentapetalae</taxon>
        <taxon>rosids</taxon>
        <taxon>fabids</taxon>
        <taxon>Fabales</taxon>
        <taxon>Fabaceae</taxon>
        <taxon>Papilionoideae</taxon>
        <taxon>50 kb inversion clade</taxon>
        <taxon>NPAAA clade</taxon>
        <taxon>Hologalegina</taxon>
        <taxon>IRL clade</taxon>
        <taxon>Trifolieae</taxon>
        <taxon>Trifolium</taxon>
    </lineage>
</organism>